<evidence type="ECO:0000313" key="1">
    <source>
        <dbReference type="EMBL" id="CAB4037333.1"/>
    </source>
</evidence>
<comment type="caution">
    <text evidence="1">The sequence shown here is derived from an EMBL/GenBank/DDBJ whole genome shotgun (WGS) entry which is preliminary data.</text>
</comment>
<dbReference type="Proteomes" id="UP001152795">
    <property type="component" value="Unassembled WGS sequence"/>
</dbReference>
<gene>
    <name evidence="1" type="ORF">PACLA_8A041673</name>
</gene>
<accession>A0A6S7LH70</accession>
<organism evidence="1 2">
    <name type="scientific">Paramuricea clavata</name>
    <name type="common">Red gorgonian</name>
    <name type="synonym">Violescent sea-whip</name>
    <dbReference type="NCBI Taxonomy" id="317549"/>
    <lineage>
        <taxon>Eukaryota</taxon>
        <taxon>Metazoa</taxon>
        <taxon>Cnidaria</taxon>
        <taxon>Anthozoa</taxon>
        <taxon>Octocorallia</taxon>
        <taxon>Malacalcyonacea</taxon>
        <taxon>Plexauridae</taxon>
        <taxon>Paramuricea</taxon>
    </lineage>
</organism>
<dbReference type="AlphaFoldDB" id="A0A6S7LH70"/>
<protein>
    <submittedName>
        <fullName evidence="1">Uncharacterized protein</fullName>
    </submittedName>
</protein>
<keyword evidence="2" id="KW-1185">Reference proteome</keyword>
<name>A0A6S7LH70_PARCT</name>
<reference evidence="1" key="1">
    <citation type="submission" date="2020-04" db="EMBL/GenBank/DDBJ databases">
        <authorList>
            <person name="Alioto T."/>
            <person name="Alioto T."/>
            <person name="Gomez Garrido J."/>
        </authorList>
    </citation>
    <scope>NUCLEOTIDE SEQUENCE</scope>
    <source>
        <strain evidence="1">A484AB</strain>
    </source>
</reference>
<proteinExistence type="predicted"/>
<evidence type="ECO:0000313" key="2">
    <source>
        <dbReference type="Proteomes" id="UP001152795"/>
    </source>
</evidence>
<sequence>MSILPLQIMLPGLVFDKVEVILPYCPAIIDIYDGIEMSETQLNLKNPVWLQIMICLAVIMFYIPSLLEIYHLHYPQLKNGSSLSERRIKLSQFVSSCMFVVLRVVLFAYNPHEIGLVIKTLIRVYCHYNIWSNLNRAPKIVSEQPTEISTETALTIASKGLSLYDTENGKTYRCNEIRIDITSDINTSMNYNRSRSLSI</sequence>
<dbReference type="EMBL" id="CACRXK020022961">
    <property type="protein sequence ID" value="CAB4037333.1"/>
    <property type="molecule type" value="Genomic_DNA"/>
</dbReference>